<evidence type="ECO:0008006" key="5">
    <source>
        <dbReference type="Google" id="ProtNLM"/>
    </source>
</evidence>
<organism evidence="3 4">
    <name type="scientific">Pantoea rwandensis</name>
    <dbReference type="NCBI Taxonomy" id="1076550"/>
    <lineage>
        <taxon>Bacteria</taxon>
        <taxon>Pseudomonadati</taxon>
        <taxon>Pseudomonadota</taxon>
        <taxon>Gammaproteobacteria</taxon>
        <taxon>Enterobacterales</taxon>
        <taxon>Erwiniaceae</taxon>
        <taxon>Pantoea</taxon>
    </lineage>
</organism>
<feature type="domain" description="GmrSD restriction endonucleases N-terminal" evidence="1">
    <location>
        <begin position="10"/>
        <end position="249"/>
    </location>
</feature>
<evidence type="ECO:0000259" key="2">
    <source>
        <dbReference type="Pfam" id="PF07510"/>
    </source>
</evidence>
<dbReference type="OrthoDB" id="9798761at2"/>
<protein>
    <recommendedName>
        <fullName evidence="5">DUF262 domain-containing protein</fullName>
    </recommendedName>
</protein>
<dbReference type="PANTHER" id="PTHR35149">
    <property type="entry name" value="SLL5132 PROTEIN"/>
    <property type="match status" value="1"/>
</dbReference>
<feature type="domain" description="GmrSD restriction endonucleases C-terminal" evidence="2">
    <location>
        <begin position="439"/>
        <end position="575"/>
    </location>
</feature>
<evidence type="ECO:0000313" key="3">
    <source>
        <dbReference type="EMBL" id="ORM68451.1"/>
    </source>
</evidence>
<dbReference type="AlphaFoldDB" id="A0A1X1CVV3"/>
<dbReference type="Pfam" id="PF07510">
    <property type="entry name" value="GmrSD_C"/>
    <property type="match status" value="1"/>
</dbReference>
<dbReference type="RefSeq" id="WP_084935451.1">
    <property type="nucleotide sequence ID" value="NZ_MLFR01000015.1"/>
</dbReference>
<accession>A0A1X1CVV3</accession>
<evidence type="ECO:0000313" key="4">
    <source>
        <dbReference type="Proteomes" id="UP000193558"/>
    </source>
</evidence>
<name>A0A1X1CVV3_9GAMM</name>
<gene>
    <name evidence="3" type="ORF">HA51_14930</name>
</gene>
<dbReference type="InterPro" id="IPR011089">
    <property type="entry name" value="GmrSD_C"/>
</dbReference>
<sequence length="585" mass="67488">MNIIPESKSLEKILSGLETQYCVPDYQRDYAWTISEVETLWLDIITSYKQSSEYFMGTVVLKKDSNSSDIFDIVDGQQRLATFSILFSVIASLGEAFPNSPEVFNKALRDKKNQALARKISGISRARLREPSEPDNYFLRLNRKDDDLFQQIITDEEQENICFTENKQRIVKSDKRLIKTKKIFSKCILEEFTDEDALQQLNDVLVHIVKKLKFITIEVETDYDAFLLFESLNSKGMDLSVSDLVKNKILMRAGGDTKKSEKLLTNWDEMIGDVESSRLSSVDFLRVYWEAIQGQNITKKELYKNVGRYIDNVDNDILDFSGNLKDLASKLSIYASSELTFPGCLHTKQKYLTYCGEINSLKYTTCYPLIMFANEKRQDLIVPLCKLSLSFLFRWITVCDYSVGGAKKIFDEVLLRMRKDCDDETILAPFASQAEKVGDNAFKQAIMQFKTQDNQIAKYILSKCYLHINNSQSIPNYSEIHLEHVLPQDTTKWEQDPNIIIPKGTTIKDYVYNLGNMTLLQRQINQKIKNSIFSTKQDEYSNSIFPTTAEIYNSGNKGRYWSPDWISERCEDIAEMSPKIWPLEA</sequence>
<dbReference type="InterPro" id="IPR004919">
    <property type="entry name" value="GmrSD_N"/>
</dbReference>
<dbReference type="EMBL" id="MLFR01000015">
    <property type="protein sequence ID" value="ORM68451.1"/>
    <property type="molecule type" value="Genomic_DNA"/>
</dbReference>
<proteinExistence type="predicted"/>
<reference evidence="3 4" key="1">
    <citation type="journal article" date="2017" name="Antonie Van Leeuwenhoek">
        <title>Phylogenomic resolution of the bacterial genus Pantoea and its relationship with Erwinia and Tatumella.</title>
        <authorList>
            <person name="Palmer M."/>
            <person name="Steenkamp E.T."/>
            <person name="Coetzee M.P."/>
            <person name="Chan W.Y."/>
            <person name="van Zyl E."/>
            <person name="De Maayer P."/>
            <person name="Coutinho T.A."/>
            <person name="Blom J."/>
            <person name="Smits T.H."/>
            <person name="Duffy B."/>
            <person name="Venter S.N."/>
        </authorList>
    </citation>
    <scope>NUCLEOTIDE SEQUENCE [LARGE SCALE GENOMIC DNA]</scope>
    <source>
        <strain evidence="3 4">LMG 26275</strain>
    </source>
</reference>
<evidence type="ECO:0000259" key="1">
    <source>
        <dbReference type="Pfam" id="PF03235"/>
    </source>
</evidence>
<comment type="caution">
    <text evidence="3">The sequence shown here is derived from an EMBL/GenBank/DDBJ whole genome shotgun (WGS) entry which is preliminary data.</text>
</comment>
<dbReference type="PANTHER" id="PTHR35149:SF2">
    <property type="entry name" value="DUF262 DOMAIN-CONTAINING PROTEIN"/>
    <property type="match status" value="1"/>
</dbReference>
<dbReference type="Proteomes" id="UP000193558">
    <property type="component" value="Unassembled WGS sequence"/>
</dbReference>
<dbReference type="Pfam" id="PF03235">
    <property type="entry name" value="GmrSD_N"/>
    <property type="match status" value="1"/>
</dbReference>